<keyword evidence="8" id="KW-0547">Nucleotide-binding</keyword>
<keyword evidence="3 5" id="KW-0560">Oxidoreductase</keyword>
<dbReference type="InterPro" id="IPR007886">
    <property type="entry name" value="AlaDH/PNT_N"/>
</dbReference>
<dbReference type="InterPro" id="IPR007698">
    <property type="entry name" value="AlaDH/PNT_NAD(H)-bd"/>
</dbReference>
<dbReference type="PANTHER" id="PTHR42795">
    <property type="entry name" value="ALANINE DEHYDROGENASE"/>
    <property type="match status" value="1"/>
</dbReference>
<dbReference type="SMART" id="SM01003">
    <property type="entry name" value="AlaDh_PNT_N"/>
    <property type="match status" value="1"/>
</dbReference>
<gene>
    <name evidence="12" type="primary">ald</name>
    <name evidence="12" type="ORF">EVB01_00820</name>
</gene>
<evidence type="ECO:0000256" key="8">
    <source>
        <dbReference type="PIRSR" id="PIRSR000183-3"/>
    </source>
</evidence>
<feature type="binding site" evidence="9">
    <location>
        <position position="321"/>
    </location>
    <ligand>
        <name>Mg(2+)</name>
        <dbReference type="ChEBI" id="CHEBI:18420"/>
    </ligand>
</feature>
<dbReference type="InterPro" id="IPR008142">
    <property type="entry name" value="AlaDH/PNT_CS1"/>
</dbReference>
<feature type="binding site" evidence="8">
    <location>
        <position position="200"/>
    </location>
    <ligand>
        <name>NAD(+)</name>
        <dbReference type="ChEBI" id="CHEBI:57540"/>
    </ligand>
</feature>
<evidence type="ECO:0000256" key="2">
    <source>
        <dbReference type="ARBA" id="ARBA00012897"/>
    </source>
</evidence>
<dbReference type="AlphaFoldDB" id="A0A520LTE0"/>
<feature type="binding site" evidence="8">
    <location>
        <position position="195"/>
    </location>
    <ligand>
        <name>NAD(+)</name>
        <dbReference type="ChEBI" id="CHEBI:57540"/>
    </ligand>
</feature>
<comment type="catalytic activity">
    <reaction evidence="5">
        <text>L-alanine + NAD(+) + H2O = pyruvate + NH4(+) + NADH + H(+)</text>
        <dbReference type="Rhea" id="RHEA:18405"/>
        <dbReference type="ChEBI" id="CHEBI:15361"/>
        <dbReference type="ChEBI" id="CHEBI:15377"/>
        <dbReference type="ChEBI" id="CHEBI:15378"/>
        <dbReference type="ChEBI" id="CHEBI:28938"/>
        <dbReference type="ChEBI" id="CHEBI:57540"/>
        <dbReference type="ChEBI" id="CHEBI:57945"/>
        <dbReference type="ChEBI" id="CHEBI:57972"/>
        <dbReference type="EC" id="1.4.1.1"/>
    </reaction>
</comment>
<evidence type="ECO:0000313" key="13">
    <source>
        <dbReference type="Proteomes" id="UP000319023"/>
    </source>
</evidence>
<dbReference type="InterPro" id="IPR036291">
    <property type="entry name" value="NAD(P)-bd_dom_sf"/>
</dbReference>
<dbReference type="GO" id="GO:0042853">
    <property type="term" value="P:L-alanine catabolic process"/>
    <property type="evidence" value="ECO:0007669"/>
    <property type="project" value="UniProtKB-UniPathway"/>
</dbReference>
<dbReference type="GO" id="GO:0000286">
    <property type="term" value="F:alanine dehydrogenase activity"/>
    <property type="evidence" value="ECO:0007669"/>
    <property type="project" value="UniProtKB-UniRule"/>
</dbReference>
<evidence type="ECO:0000256" key="9">
    <source>
        <dbReference type="PIRSR" id="PIRSR000183-4"/>
    </source>
</evidence>
<accession>A0A520LTE0</accession>
<feature type="binding site" evidence="8">
    <location>
        <position position="218"/>
    </location>
    <ligand>
        <name>NAD(+)</name>
        <dbReference type="ChEBI" id="CHEBI:57540"/>
    </ligand>
</feature>
<dbReference type="PANTHER" id="PTHR42795:SF1">
    <property type="entry name" value="ALANINE DEHYDROGENASE"/>
    <property type="match status" value="1"/>
</dbReference>
<dbReference type="EMBL" id="SHBN01000009">
    <property type="protein sequence ID" value="RZO12262.1"/>
    <property type="molecule type" value="Genomic_DNA"/>
</dbReference>
<dbReference type="Pfam" id="PF05222">
    <property type="entry name" value="AlaDh_PNT_N"/>
    <property type="match status" value="1"/>
</dbReference>
<dbReference type="Gene3D" id="3.40.50.720">
    <property type="entry name" value="NAD(P)-binding Rossmann-like Domain"/>
    <property type="match status" value="2"/>
</dbReference>
<feature type="binding site" evidence="8">
    <location>
        <begin position="265"/>
        <end position="268"/>
    </location>
    <ligand>
        <name>NAD(+)</name>
        <dbReference type="ChEBI" id="CHEBI:57540"/>
    </ligand>
</feature>
<feature type="active site" description="Proton donor/acceptor" evidence="6">
    <location>
        <position position="96"/>
    </location>
</feature>
<sequence>MKIGVPAEVKNNEHRVGLTPESVKTLSDLGHQLFVQSNAGHAIGFTDDLYELSGAQILDSAADVYKLSDLIIKVKEPVESEFQFLRNDLALFTYLHLAGDPEQAKKLLETGVTGIAYETVTADDGSLPLLAPMSAIAGQLGVVVGSYHLLKPNNGRGTLLSDLDPRIVTVIGAGVAGKEAIAKAKANNAQVKVIDLNHSKLEELRLEFGEEGMEYIISTPHAIKEAISKSDIVIGSVYVVGKEAPKVVSKEMLANMTEGSVLVDISIDQGGCFESSRPTNHDKPTFIENGVLHYCVTNMPGAVPLSATSALNKATLPFIKELANKGINQALNENKHLMNGLNIQNGEIIHPAIKEALGS</sequence>
<protein>
    <recommendedName>
        <fullName evidence="2 5">Alanine dehydrogenase</fullName>
        <ecNumber evidence="2 5">1.4.1.1</ecNumber>
    </recommendedName>
</protein>
<dbReference type="PIRSF" id="PIRSF000183">
    <property type="entry name" value="Alanine_dh"/>
    <property type="match status" value="1"/>
</dbReference>
<dbReference type="SMART" id="SM01002">
    <property type="entry name" value="AlaDh_PNT_C"/>
    <property type="match status" value="1"/>
</dbReference>
<dbReference type="EC" id="1.4.1.1" evidence="2 5"/>
<evidence type="ECO:0000256" key="6">
    <source>
        <dbReference type="PIRSR" id="PIRSR000183-1"/>
    </source>
</evidence>
<feature type="domain" description="Alanine dehydrogenase/pyridine nucleotide transhydrogenase N-terminal" evidence="11">
    <location>
        <begin position="4"/>
        <end position="137"/>
    </location>
</feature>
<evidence type="ECO:0000256" key="1">
    <source>
        <dbReference type="ARBA" id="ARBA00005689"/>
    </source>
</evidence>
<dbReference type="GO" id="GO:0046872">
    <property type="term" value="F:metal ion binding"/>
    <property type="evidence" value="ECO:0007669"/>
    <property type="project" value="UniProtKB-KW"/>
</dbReference>
<keyword evidence="9" id="KW-0479">Metal-binding</keyword>
<organism evidence="12 13">
    <name type="scientific">SAR86 cluster bacterium</name>
    <dbReference type="NCBI Taxonomy" id="2030880"/>
    <lineage>
        <taxon>Bacteria</taxon>
        <taxon>Pseudomonadati</taxon>
        <taxon>Pseudomonadota</taxon>
        <taxon>Gammaproteobacteria</taxon>
        <taxon>SAR86 cluster</taxon>
    </lineage>
</organism>
<feature type="binding site" evidence="8">
    <location>
        <begin position="296"/>
        <end position="299"/>
    </location>
    <ligand>
        <name>NAD(+)</name>
        <dbReference type="ChEBI" id="CHEBI:57540"/>
    </ligand>
</feature>
<dbReference type="SUPFAM" id="SSF52283">
    <property type="entry name" value="Formate/glycerate dehydrogenase catalytic domain-like"/>
    <property type="match status" value="1"/>
</dbReference>
<dbReference type="GO" id="GO:0005886">
    <property type="term" value="C:plasma membrane"/>
    <property type="evidence" value="ECO:0007669"/>
    <property type="project" value="TreeGrafter"/>
</dbReference>
<dbReference type="InterPro" id="IPR008141">
    <property type="entry name" value="Ala_DH"/>
</dbReference>
<feature type="binding site" evidence="7">
    <location>
        <position position="15"/>
    </location>
    <ligand>
        <name>substrate</name>
    </ligand>
</feature>
<dbReference type="NCBIfam" id="TIGR00518">
    <property type="entry name" value="alaDH"/>
    <property type="match status" value="1"/>
</dbReference>
<feature type="domain" description="Alanine dehydrogenase/pyridine nucleotide transhydrogenase NAD(H)-binding" evidence="10">
    <location>
        <begin position="149"/>
        <end position="295"/>
    </location>
</feature>
<keyword evidence="4 5" id="KW-0520">NAD</keyword>
<dbReference type="Pfam" id="PF01262">
    <property type="entry name" value="AlaDh_PNT_C"/>
    <property type="match status" value="1"/>
</dbReference>
<comment type="cofactor">
    <cofactor evidence="9">
        <name>Mg(2+)</name>
        <dbReference type="ChEBI" id="CHEBI:18420"/>
    </cofactor>
    <text evidence="9">Binds 1 Mg(2+) ion per subunit.</text>
</comment>
<evidence type="ECO:0000256" key="5">
    <source>
        <dbReference type="PIRNR" id="PIRNR000183"/>
    </source>
</evidence>
<comment type="caution">
    <text evidence="12">The sequence shown here is derived from an EMBL/GenBank/DDBJ whole genome shotgun (WGS) entry which is preliminary data.</text>
</comment>
<evidence type="ECO:0000313" key="12">
    <source>
        <dbReference type="EMBL" id="RZO12262.1"/>
    </source>
</evidence>
<comment type="similarity">
    <text evidence="1 5">Belongs to the AlaDH/PNT family.</text>
</comment>
<keyword evidence="9" id="KW-0460">Magnesium</keyword>
<evidence type="ECO:0000256" key="7">
    <source>
        <dbReference type="PIRSR" id="PIRSR000183-2"/>
    </source>
</evidence>
<feature type="binding site" evidence="8">
    <location>
        <position position="134"/>
    </location>
    <ligand>
        <name>NAD(+)</name>
        <dbReference type="ChEBI" id="CHEBI:57540"/>
    </ligand>
</feature>
<feature type="binding site" evidence="8">
    <location>
        <position position="277"/>
    </location>
    <ligand>
        <name>NAD(+)</name>
        <dbReference type="ChEBI" id="CHEBI:57540"/>
    </ligand>
</feature>
<name>A0A520LTE0_9GAMM</name>
<dbReference type="PROSITE" id="PS00836">
    <property type="entry name" value="ALADH_PNT_1"/>
    <property type="match status" value="1"/>
</dbReference>
<evidence type="ECO:0000259" key="11">
    <source>
        <dbReference type="SMART" id="SM01003"/>
    </source>
</evidence>
<dbReference type="Proteomes" id="UP000319023">
    <property type="component" value="Unassembled WGS sequence"/>
</dbReference>
<feature type="binding site" evidence="7">
    <location>
        <position position="75"/>
    </location>
    <ligand>
        <name>substrate</name>
    </ligand>
</feature>
<dbReference type="GO" id="GO:0000166">
    <property type="term" value="F:nucleotide binding"/>
    <property type="evidence" value="ECO:0007669"/>
    <property type="project" value="UniProtKB-KW"/>
</dbReference>
<evidence type="ECO:0000256" key="3">
    <source>
        <dbReference type="ARBA" id="ARBA00023002"/>
    </source>
</evidence>
<feature type="active site" description="Proton donor/acceptor" evidence="6">
    <location>
        <position position="268"/>
    </location>
</feature>
<dbReference type="SUPFAM" id="SSF51735">
    <property type="entry name" value="NAD(P)-binding Rossmann-fold domains"/>
    <property type="match status" value="1"/>
</dbReference>
<evidence type="ECO:0000256" key="4">
    <source>
        <dbReference type="ARBA" id="ARBA00023027"/>
    </source>
</evidence>
<reference evidence="12 13" key="1">
    <citation type="submission" date="2019-02" db="EMBL/GenBank/DDBJ databases">
        <title>Prokaryotic population dynamics and viral predation in marine succession experiment using metagenomics: the confinement effect.</title>
        <authorList>
            <person name="Haro-Moreno J.M."/>
            <person name="Rodriguez-Valera F."/>
            <person name="Lopez-Perez M."/>
        </authorList>
    </citation>
    <scope>NUCLEOTIDE SEQUENCE [LARGE SCALE GENOMIC DNA]</scope>
    <source>
        <strain evidence="12">MED-G168</strain>
    </source>
</reference>
<dbReference type="CDD" id="cd05305">
    <property type="entry name" value="L-AlaDH"/>
    <property type="match status" value="1"/>
</dbReference>
<dbReference type="UniPathway" id="UPA00527">
    <property type="reaction ID" value="UER00585"/>
</dbReference>
<proteinExistence type="inferred from homology"/>
<evidence type="ECO:0000259" key="10">
    <source>
        <dbReference type="SMART" id="SM01002"/>
    </source>
</evidence>